<evidence type="ECO:0000256" key="1">
    <source>
        <dbReference type="SAM" id="MobiDB-lite"/>
    </source>
</evidence>
<dbReference type="RefSeq" id="WP_282538115.1">
    <property type="nucleotide sequence ID" value="NZ_JASCIS010000034.1"/>
</dbReference>
<accession>A0ABT6T3M8</accession>
<evidence type="ECO:0000313" key="3">
    <source>
        <dbReference type="EMBL" id="MDI3422251.1"/>
    </source>
</evidence>
<keyword evidence="4" id="KW-1185">Reference proteome</keyword>
<keyword evidence="2" id="KW-0732">Signal</keyword>
<evidence type="ECO:0000313" key="4">
    <source>
        <dbReference type="Proteomes" id="UP001237105"/>
    </source>
</evidence>
<reference evidence="3 4" key="1">
    <citation type="submission" date="2023-05" db="EMBL/GenBank/DDBJ databases">
        <title>Draft genome sequence of Streptomyces sp. B-S-A12 isolated from a cave soil in Thailand.</title>
        <authorList>
            <person name="Chamroensaksri N."/>
            <person name="Muangham S."/>
        </authorList>
    </citation>
    <scope>NUCLEOTIDE SEQUENCE [LARGE SCALE GENOMIC DNA]</scope>
    <source>
        <strain evidence="3 4">B-S-A12</strain>
    </source>
</reference>
<dbReference type="EMBL" id="JASCIS010000034">
    <property type="protein sequence ID" value="MDI3422251.1"/>
    <property type="molecule type" value="Genomic_DNA"/>
</dbReference>
<feature type="region of interest" description="Disordered" evidence="1">
    <location>
        <begin position="35"/>
        <end position="133"/>
    </location>
</feature>
<dbReference type="Proteomes" id="UP001237105">
    <property type="component" value="Unassembled WGS sequence"/>
</dbReference>
<comment type="caution">
    <text evidence="3">The sequence shown here is derived from an EMBL/GenBank/DDBJ whole genome shotgun (WGS) entry which is preliminary data.</text>
</comment>
<organism evidence="3 4">
    <name type="scientific">Streptomyces luteolus</name>
    <dbReference type="NCBI Taxonomy" id="3043615"/>
    <lineage>
        <taxon>Bacteria</taxon>
        <taxon>Bacillati</taxon>
        <taxon>Actinomycetota</taxon>
        <taxon>Actinomycetes</taxon>
        <taxon>Kitasatosporales</taxon>
        <taxon>Streptomycetaceae</taxon>
        <taxon>Streptomyces</taxon>
    </lineage>
</organism>
<evidence type="ECO:0000256" key="2">
    <source>
        <dbReference type="SAM" id="SignalP"/>
    </source>
</evidence>
<proteinExistence type="predicted"/>
<feature type="chain" id="PRO_5047177415" description="Secreted protein" evidence="2">
    <location>
        <begin position="36"/>
        <end position="133"/>
    </location>
</feature>
<gene>
    <name evidence="3" type="ORF">QIT00_27515</name>
</gene>
<feature type="signal peptide" evidence="2">
    <location>
        <begin position="1"/>
        <end position="35"/>
    </location>
</feature>
<evidence type="ECO:0008006" key="5">
    <source>
        <dbReference type="Google" id="ProtNLM"/>
    </source>
</evidence>
<feature type="compositionally biased region" description="Pro residues" evidence="1">
    <location>
        <begin position="115"/>
        <end position="125"/>
    </location>
</feature>
<sequence length="133" mass="13202">MSLAATRRRRSAVTLLLAALLALLTVGLVCGPASASASASAGQVTESVRAAAPSASALDGKTGCGKKQTDESGQPATPNRGGSAHEQLASTLSHEQSATGDGTPFGHLAGVAPDRGPPPRDPPSPVELSVLRV</sequence>
<feature type="compositionally biased region" description="Polar residues" evidence="1">
    <location>
        <begin position="88"/>
        <end position="100"/>
    </location>
</feature>
<name>A0ABT6T3M8_9ACTN</name>
<protein>
    <recommendedName>
        <fullName evidence="5">Secreted protein</fullName>
    </recommendedName>
</protein>